<feature type="transmembrane region" description="Helical" evidence="6">
    <location>
        <begin position="163"/>
        <end position="187"/>
    </location>
</feature>
<evidence type="ECO:0000256" key="5">
    <source>
        <dbReference type="ARBA" id="ARBA00037626"/>
    </source>
</evidence>
<proteinExistence type="inferred from homology"/>
<dbReference type="SUPFAM" id="SSF49503">
    <property type="entry name" value="Cupredoxins"/>
    <property type="match status" value="1"/>
</dbReference>
<dbReference type="PROSITE" id="PS51485">
    <property type="entry name" value="PHYTOCYANIN"/>
    <property type="match status" value="1"/>
</dbReference>
<sequence length="189" mass="20889">MELSKMLPTSRLPPSSFLLAVTATTFFLLFTAAEARWPILYRVGGGRSTWEPNANLTLWASQKEIYVGDWLYFGFNKTLYDVLEVNRTGYDKCSGEGFITNITRGGRDVFNLTQARPYYFICSRGSYCAMQGMKMEVNVTTEPPPPQQQPVVPRPVESSSGSLLPFTSAVLFLVLGVLLSSSGALFAGM</sequence>
<dbReference type="InterPro" id="IPR003245">
    <property type="entry name" value="Phytocyanin_dom"/>
</dbReference>
<organism evidence="8 9">
    <name type="scientific">Linum tenue</name>
    <dbReference type="NCBI Taxonomy" id="586396"/>
    <lineage>
        <taxon>Eukaryota</taxon>
        <taxon>Viridiplantae</taxon>
        <taxon>Streptophyta</taxon>
        <taxon>Embryophyta</taxon>
        <taxon>Tracheophyta</taxon>
        <taxon>Spermatophyta</taxon>
        <taxon>Magnoliopsida</taxon>
        <taxon>eudicotyledons</taxon>
        <taxon>Gunneridae</taxon>
        <taxon>Pentapetalae</taxon>
        <taxon>rosids</taxon>
        <taxon>fabids</taxon>
        <taxon>Malpighiales</taxon>
        <taxon>Linaceae</taxon>
        <taxon>Linum</taxon>
    </lineage>
</organism>
<dbReference type="GO" id="GO:0005886">
    <property type="term" value="C:plasma membrane"/>
    <property type="evidence" value="ECO:0007669"/>
    <property type="project" value="TreeGrafter"/>
</dbReference>
<dbReference type="PANTHER" id="PTHR33021:SF262">
    <property type="entry name" value="EARLY NODULIN-LIKE PROTEIN 20"/>
    <property type="match status" value="1"/>
</dbReference>
<dbReference type="EMBL" id="CAMGYJ010000004">
    <property type="protein sequence ID" value="CAI0397270.1"/>
    <property type="molecule type" value="Genomic_DNA"/>
</dbReference>
<dbReference type="InterPro" id="IPR039391">
    <property type="entry name" value="Phytocyanin-like"/>
</dbReference>
<dbReference type="AlphaFoldDB" id="A0AAV0II97"/>
<comment type="caution">
    <text evidence="8">The sequence shown here is derived from an EMBL/GenBank/DDBJ whole genome shotgun (WGS) entry which is preliminary data.</text>
</comment>
<evidence type="ECO:0000256" key="6">
    <source>
        <dbReference type="SAM" id="Phobius"/>
    </source>
</evidence>
<dbReference type="Proteomes" id="UP001154282">
    <property type="component" value="Unassembled WGS sequence"/>
</dbReference>
<keyword evidence="6" id="KW-0472">Membrane</keyword>
<keyword evidence="6" id="KW-0812">Transmembrane</keyword>
<gene>
    <name evidence="8" type="ORF">LITE_LOCUS9483</name>
</gene>
<evidence type="ECO:0000259" key="7">
    <source>
        <dbReference type="PROSITE" id="PS51485"/>
    </source>
</evidence>
<evidence type="ECO:0000313" key="9">
    <source>
        <dbReference type="Proteomes" id="UP001154282"/>
    </source>
</evidence>
<keyword evidence="6" id="KW-1133">Transmembrane helix</keyword>
<evidence type="ECO:0000313" key="8">
    <source>
        <dbReference type="EMBL" id="CAI0397270.1"/>
    </source>
</evidence>
<dbReference type="InterPro" id="IPR008972">
    <property type="entry name" value="Cupredoxin"/>
</dbReference>
<accession>A0AAV0II97</accession>
<keyword evidence="1" id="KW-0732">Signal</keyword>
<evidence type="ECO:0000256" key="2">
    <source>
        <dbReference type="ARBA" id="ARBA00023157"/>
    </source>
</evidence>
<protein>
    <recommendedName>
        <fullName evidence="7">Phytocyanin domain-containing protein</fullName>
    </recommendedName>
</protein>
<dbReference type="PANTHER" id="PTHR33021">
    <property type="entry name" value="BLUE COPPER PROTEIN"/>
    <property type="match status" value="1"/>
</dbReference>
<evidence type="ECO:0000256" key="4">
    <source>
        <dbReference type="ARBA" id="ARBA00035011"/>
    </source>
</evidence>
<comment type="similarity">
    <text evidence="4">Belongs to the early nodulin-like (ENODL) family.</text>
</comment>
<keyword evidence="2" id="KW-1015">Disulfide bond</keyword>
<feature type="domain" description="Phytocyanin" evidence="7">
    <location>
        <begin position="39"/>
        <end position="141"/>
    </location>
</feature>
<name>A0AAV0II97_9ROSI</name>
<dbReference type="Pfam" id="PF02298">
    <property type="entry name" value="Cu_bind_like"/>
    <property type="match status" value="1"/>
</dbReference>
<evidence type="ECO:0000256" key="3">
    <source>
        <dbReference type="ARBA" id="ARBA00023180"/>
    </source>
</evidence>
<keyword evidence="3" id="KW-0325">Glycoprotein</keyword>
<comment type="function">
    <text evidence="5">May act as a carbohydrate transporter.</text>
</comment>
<reference evidence="8" key="1">
    <citation type="submission" date="2022-08" db="EMBL/GenBank/DDBJ databases">
        <authorList>
            <person name="Gutierrez-Valencia J."/>
        </authorList>
    </citation>
    <scope>NUCLEOTIDE SEQUENCE</scope>
</reference>
<dbReference type="Gene3D" id="2.60.40.420">
    <property type="entry name" value="Cupredoxins - blue copper proteins"/>
    <property type="match status" value="1"/>
</dbReference>
<keyword evidence="9" id="KW-1185">Reference proteome</keyword>
<dbReference type="FunFam" id="2.60.40.420:FF:000018">
    <property type="entry name" value="Lamin-like protein"/>
    <property type="match status" value="1"/>
</dbReference>
<evidence type="ECO:0000256" key="1">
    <source>
        <dbReference type="ARBA" id="ARBA00022729"/>
    </source>
</evidence>
<dbReference type="GO" id="GO:0009055">
    <property type="term" value="F:electron transfer activity"/>
    <property type="evidence" value="ECO:0007669"/>
    <property type="project" value="InterPro"/>
</dbReference>